<comment type="caution">
    <text evidence="2">The sequence shown here is derived from an EMBL/GenBank/DDBJ whole genome shotgun (WGS) entry which is preliminary data.</text>
</comment>
<evidence type="ECO:0000313" key="3">
    <source>
        <dbReference type="Proteomes" id="UP001500630"/>
    </source>
</evidence>
<dbReference type="EMBL" id="BAABDQ010000079">
    <property type="protein sequence ID" value="GAA3625630.1"/>
    <property type="molecule type" value="Genomic_DNA"/>
</dbReference>
<sequence>MTLGRNAKLGGRRGRGRRLAREGRLRVSRNPDLDPAVIAAHHHISVRSLKCSALR</sequence>
<evidence type="ECO:0000313" key="2">
    <source>
        <dbReference type="EMBL" id="GAA3625630.1"/>
    </source>
</evidence>
<evidence type="ECO:0000256" key="1">
    <source>
        <dbReference type="SAM" id="MobiDB-lite"/>
    </source>
</evidence>
<protein>
    <submittedName>
        <fullName evidence="2">Uncharacterized protein</fullName>
    </submittedName>
</protein>
<feature type="region of interest" description="Disordered" evidence="1">
    <location>
        <begin position="1"/>
        <end position="24"/>
    </location>
</feature>
<organism evidence="2 3">
    <name type="scientific">Nonomuraea rosea</name>
    <dbReference type="NCBI Taxonomy" id="638574"/>
    <lineage>
        <taxon>Bacteria</taxon>
        <taxon>Bacillati</taxon>
        <taxon>Actinomycetota</taxon>
        <taxon>Actinomycetes</taxon>
        <taxon>Streptosporangiales</taxon>
        <taxon>Streptosporangiaceae</taxon>
        <taxon>Nonomuraea</taxon>
    </lineage>
</organism>
<name>A0ABP7A602_9ACTN</name>
<proteinExistence type="predicted"/>
<dbReference type="Proteomes" id="UP001500630">
    <property type="component" value="Unassembled WGS sequence"/>
</dbReference>
<accession>A0ABP7A602</accession>
<keyword evidence="3" id="KW-1185">Reference proteome</keyword>
<reference evidence="3" key="1">
    <citation type="journal article" date="2019" name="Int. J. Syst. Evol. Microbiol.">
        <title>The Global Catalogue of Microorganisms (GCM) 10K type strain sequencing project: providing services to taxonomists for standard genome sequencing and annotation.</title>
        <authorList>
            <consortium name="The Broad Institute Genomics Platform"/>
            <consortium name="The Broad Institute Genome Sequencing Center for Infectious Disease"/>
            <person name="Wu L."/>
            <person name="Ma J."/>
        </authorList>
    </citation>
    <scope>NUCLEOTIDE SEQUENCE [LARGE SCALE GENOMIC DNA]</scope>
    <source>
        <strain evidence="3">JCM 17326</strain>
    </source>
</reference>
<gene>
    <name evidence="2" type="ORF">GCM10022419_133980</name>
</gene>